<feature type="compositionally biased region" description="Polar residues" evidence="7">
    <location>
        <begin position="1871"/>
        <end position="1886"/>
    </location>
</feature>
<dbReference type="InterPro" id="IPR036055">
    <property type="entry name" value="LDL_receptor-like_sf"/>
</dbReference>
<dbReference type="PANTHER" id="PTHR24252:SF7">
    <property type="entry name" value="HYALIN"/>
    <property type="match status" value="1"/>
</dbReference>
<dbReference type="PROSITE" id="PS00135">
    <property type="entry name" value="TRYPSIN_SER"/>
    <property type="match status" value="1"/>
</dbReference>
<dbReference type="InterPro" id="IPR023415">
    <property type="entry name" value="LDLR_class-A_CS"/>
</dbReference>
<feature type="disulfide bond" evidence="5">
    <location>
        <begin position="1268"/>
        <end position="1283"/>
    </location>
</feature>
<name>A0A9P0LMI8_ACAOB</name>
<feature type="compositionally biased region" description="Basic and acidic residues" evidence="7">
    <location>
        <begin position="1074"/>
        <end position="1090"/>
    </location>
</feature>
<feature type="region of interest" description="Disordered" evidence="7">
    <location>
        <begin position="816"/>
        <end position="841"/>
    </location>
</feature>
<comment type="caution">
    <text evidence="10">The sequence shown here is derived from an EMBL/GenBank/DDBJ whole genome shotgun (WGS) entry which is preliminary data.</text>
</comment>
<dbReference type="PROSITE" id="PS50240">
    <property type="entry name" value="TRYPSIN_DOM"/>
    <property type="match status" value="1"/>
</dbReference>
<gene>
    <name evidence="10" type="ORF">ACAOBT_LOCUS25126</name>
</gene>
<feature type="compositionally biased region" description="Polar residues" evidence="7">
    <location>
        <begin position="721"/>
        <end position="732"/>
    </location>
</feature>
<dbReference type="GO" id="GO:0004252">
    <property type="term" value="F:serine-type endopeptidase activity"/>
    <property type="evidence" value="ECO:0007669"/>
    <property type="project" value="InterPro"/>
</dbReference>
<dbReference type="InterPro" id="IPR002172">
    <property type="entry name" value="LDrepeatLR_classA_rpt"/>
</dbReference>
<feature type="transmembrane region" description="Helical" evidence="8">
    <location>
        <begin position="66"/>
        <end position="88"/>
    </location>
</feature>
<feature type="region of interest" description="Disordered" evidence="7">
    <location>
        <begin position="847"/>
        <end position="866"/>
    </location>
</feature>
<keyword evidence="3 6" id="KW-0720">Serine protease</keyword>
<feature type="domain" description="Peptidase S1" evidence="9">
    <location>
        <begin position="1534"/>
        <end position="1771"/>
    </location>
</feature>
<dbReference type="SUPFAM" id="SSF50494">
    <property type="entry name" value="Trypsin-like serine proteases"/>
    <property type="match status" value="2"/>
</dbReference>
<dbReference type="PRINTS" id="PR00261">
    <property type="entry name" value="LDLRECEPTOR"/>
</dbReference>
<dbReference type="CDD" id="cd00112">
    <property type="entry name" value="LDLa"/>
    <property type="match status" value="8"/>
</dbReference>
<feature type="compositionally biased region" description="Polar residues" evidence="7">
    <location>
        <begin position="816"/>
        <end position="832"/>
    </location>
</feature>
<feature type="compositionally biased region" description="Polar residues" evidence="7">
    <location>
        <begin position="469"/>
        <end position="482"/>
    </location>
</feature>
<feature type="disulfide bond" evidence="5">
    <location>
        <begin position="2004"/>
        <end position="2019"/>
    </location>
</feature>
<feature type="region of interest" description="Disordered" evidence="7">
    <location>
        <begin position="1057"/>
        <end position="1090"/>
    </location>
</feature>
<dbReference type="InterPro" id="IPR043504">
    <property type="entry name" value="Peptidase_S1_PA_chymotrypsin"/>
</dbReference>
<comment type="caution">
    <text evidence="5">Lacks conserved residue(s) required for the propagation of feature annotation.</text>
</comment>
<evidence type="ECO:0000259" key="9">
    <source>
        <dbReference type="PROSITE" id="PS50240"/>
    </source>
</evidence>
<keyword evidence="1 6" id="KW-0645">Protease</keyword>
<protein>
    <recommendedName>
        <fullName evidence="9">Peptidase S1 domain-containing protein</fullName>
    </recommendedName>
</protein>
<feature type="disulfide bond" evidence="5">
    <location>
        <begin position="1802"/>
        <end position="1817"/>
    </location>
</feature>
<evidence type="ECO:0000256" key="5">
    <source>
        <dbReference type="PROSITE-ProRule" id="PRU00124"/>
    </source>
</evidence>
<dbReference type="SMART" id="SM00192">
    <property type="entry name" value="LDLa"/>
    <property type="match status" value="7"/>
</dbReference>
<dbReference type="CDD" id="cd00190">
    <property type="entry name" value="Tryp_SPc"/>
    <property type="match status" value="1"/>
</dbReference>
<dbReference type="PROSITE" id="PS00134">
    <property type="entry name" value="TRYPSIN_HIS"/>
    <property type="match status" value="1"/>
</dbReference>
<keyword evidence="11" id="KW-1185">Reference proteome</keyword>
<feature type="region of interest" description="Disordered" evidence="7">
    <location>
        <begin position="975"/>
        <end position="994"/>
    </location>
</feature>
<dbReference type="SUPFAM" id="SSF57424">
    <property type="entry name" value="LDL receptor-like module"/>
    <property type="match status" value="6"/>
</dbReference>
<feature type="compositionally biased region" description="Polar residues" evidence="7">
    <location>
        <begin position="655"/>
        <end position="665"/>
    </location>
</feature>
<dbReference type="Pfam" id="PF00057">
    <property type="entry name" value="Ldl_recept_a"/>
    <property type="match status" value="4"/>
</dbReference>
<evidence type="ECO:0000256" key="1">
    <source>
        <dbReference type="ARBA" id="ARBA00022670"/>
    </source>
</evidence>
<evidence type="ECO:0000256" key="3">
    <source>
        <dbReference type="ARBA" id="ARBA00022825"/>
    </source>
</evidence>
<keyword evidence="8" id="KW-1133">Transmembrane helix</keyword>
<feature type="compositionally biased region" description="Polar residues" evidence="7">
    <location>
        <begin position="519"/>
        <end position="528"/>
    </location>
</feature>
<dbReference type="InterPro" id="IPR033116">
    <property type="entry name" value="TRYPSIN_SER"/>
</dbReference>
<dbReference type="PROSITE" id="PS50068">
    <property type="entry name" value="LDLRA_2"/>
    <property type="match status" value="7"/>
</dbReference>
<accession>A0A9P0LMI8</accession>
<feature type="region of interest" description="Disordered" evidence="7">
    <location>
        <begin position="711"/>
        <end position="733"/>
    </location>
</feature>
<feature type="region of interest" description="Disordered" evidence="7">
    <location>
        <begin position="1846"/>
        <end position="1909"/>
    </location>
</feature>
<dbReference type="OrthoDB" id="10016557at2759"/>
<evidence type="ECO:0000313" key="10">
    <source>
        <dbReference type="EMBL" id="CAH1999693.1"/>
    </source>
</evidence>
<dbReference type="InterPro" id="IPR009003">
    <property type="entry name" value="Peptidase_S1_PA"/>
</dbReference>
<keyword evidence="8" id="KW-0472">Membrane</keyword>
<keyword evidence="2 6" id="KW-0378">Hydrolase</keyword>
<dbReference type="Pfam" id="PF00089">
    <property type="entry name" value="Trypsin"/>
    <property type="match status" value="1"/>
</dbReference>
<dbReference type="InterPro" id="IPR015420">
    <property type="entry name" value="Peptidase_S1A_nudel"/>
</dbReference>
<feature type="region of interest" description="Disordered" evidence="7">
    <location>
        <begin position="645"/>
        <end position="665"/>
    </location>
</feature>
<feature type="region of interest" description="Disordered" evidence="7">
    <location>
        <begin position="415"/>
        <end position="439"/>
    </location>
</feature>
<dbReference type="EMBL" id="CAKOFQ010007377">
    <property type="protein sequence ID" value="CAH1999693.1"/>
    <property type="molecule type" value="Genomic_DNA"/>
</dbReference>
<dbReference type="PROSITE" id="PS01209">
    <property type="entry name" value="LDLRA_1"/>
    <property type="match status" value="2"/>
</dbReference>
<feature type="compositionally biased region" description="Polar residues" evidence="7">
    <location>
        <begin position="1900"/>
        <end position="1909"/>
    </location>
</feature>
<keyword evidence="8" id="KW-0812">Transmembrane</keyword>
<dbReference type="FunFam" id="2.40.10.10:FF:000006">
    <property type="entry name" value="Serine proteinase stubble"/>
    <property type="match status" value="1"/>
</dbReference>
<evidence type="ECO:0000256" key="6">
    <source>
        <dbReference type="RuleBase" id="RU363034"/>
    </source>
</evidence>
<dbReference type="Proteomes" id="UP001152888">
    <property type="component" value="Unassembled WGS sequence"/>
</dbReference>
<reference evidence="10" key="1">
    <citation type="submission" date="2022-03" db="EMBL/GenBank/DDBJ databases">
        <authorList>
            <person name="Sayadi A."/>
        </authorList>
    </citation>
    <scope>NUCLEOTIDE SEQUENCE</scope>
</reference>
<feature type="region of interest" description="Disordered" evidence="7">
    <location>
        <begin position="457"/>
        <end position="528"/>
    </location>
</feature>
<keyword evidence="4 5" id="KW-1015">Disulfide bond</keyword>
<evidence type="ECO:0000256" key="2">
    <source>
        <dbReference type="ARBA" id="ARBA00022801"/>
    </source>
</evidence>
<dbReference type="Gene3D" id="2.40.10.10">
    <property type="entry name" value="Trypsin-like serine proteases"/>
    <property type="match status" value="2"/>
</dbReference>
<dbReference type="Gene3D" id="4.10.400.10">
    <property type="entry name" value="Low-density Lipoprotein Receptor"/>
    <property type="match status" value="6"/>
</dbReference>
<evidence type="ECO:0000256" key="4">
    <source>
        <dbReference type="ARBA" id="ARBA00023157"/>
    </source>
</evidence>
<sequence>MDAPKIVSGVLKNEVAKENNGSTCSTQEPDGMVTIDLNADKFQKSIEDLKKTVESEPKKVKYKLQLVYTAAIYLMLLSVIVLGIVIFVSQRIDIFKTRRAKAVNEVKTSIANYQSKGQTDTLLDCLVNESFEKCCNEFLISTPELISYCRSDHGINDLVVTMLEANLQRRRRHIPPAALDSIGKHIPEDFDRYLQYEYQNDYDTHDTSVRDYMDSAHHDDIARMDHQSSYEGHMDQHANVDMLGTQNQHNFADDYDYPNPGLPFQSELGRVIHQLPLEAIHGDHQYDPINHFTGNIFDDQGNHQRGDIDPTLYNDHSFVDHQVYLNPDRTDDIMRTNAQMVPEATVQNQHNVNFIENNFDLQTDHLNIPRMGQQNFEGSHETSPVSRISDNQEDFSSHLLSTKTSSHINTHALSHASSATQEHDNTELHVGPNLPQPHQSIDHIKSQVHRILSVEPKHEDHHDGLSPNEPISRSGNPPNQMQFRRYPSQGHQSLSRNPEDDSIDPIFGRLPSDEVTDPPISSSPIPNTFITPDDVTKVLDLDLSKVNNSTNMRLSNVTLATNRNLNLEDDFSDDTLVGRLPSDAVTDPPKSSSPIPNTVITPDDVTKVLDLDLSKVNNSTNMRLNNVALATNRNLNLEGDTIVGRLPSDEVSDPPKSSSPIPNTVITPDHVTKVVDLDLSKVNNSTNMRLNNVALATNRNLNLEDDTIVGRLPSDEVSDPPKSSSPIPNTDITPDDVTKVVDLVLSKVNNSTNMRLSNVTLATNRNLNLEDDFADDTILGRLPSDEVTDPPKPSRPITNTFIAPADVVSRILDMTTKSTPPNKFKSSTTIPNDANDDFPNRRRINVSKVSNGTNAALASSQNMNLEDDLTDDTIVGRLPSDEVTDPSTAPKPSSPTPNTFITTYDVTKVLELTTRTTLLGQTVTPIDESGNSPTSKILDVSKVNNSTNMRLGNIALVSDRNMNLDDDFTDDTILGRLPSDEVTDPPKSSSPIPNTFNLSDHIINRILDLTTKATLLNETVGSTIIPDDRTDNTPKRRKVNTSKVSNTTDMRLVNNQNMVSQKGLAPQDMGEPWKPTDPRNRLNEEDNRQKPKLDFSATTDFQSNQQVMVNPCFLQYMAQQMKQPLPSDGSQLLRIVPMNQPRMPPQYILNPSMYPYMGQPPYMPFALPPQYMNPLQAAPAQQQSTPVQVAGPGGQYYLCNPIPAPIGNIASMSGIEVRRTASNLQDLLRNFKPKVGISNQTRESSIICPDQQFTCMDQNKCIPMYQRCDSEVHCDDASDEVGCSCKDRVGVYRLCDGFFDCPNGEDELGCFGCSEHEFSCDDWSKFRKSTCIPIWQRCDNIRQCEMTGRDEEDCSILSDNVGDQPLLKISNTVGFLHRNWKGKWYPTCFGFEKWATDACKIEAGPSIISPRSHMMPMDDNYDGEFVSIAANNKVELVKSCLPEQAAFVECPPLYCGLRVKIKNPYRHQEVDTSAETILNELGRKARSAGEVWNIAENDIGEQDVNDTAQSILSSVGRIAKPADDEKEEENHLRVVGGKPSQPAAWPWLVSIYKNGIFHCGGVLMNEEWIITAAHCVDRYWQYYYEISAGALRRFSYSPMEQTRWATIAIPHEDYDRSTLTNDIALIKMSSPVRFNRYVRPICLPSDATAGESFINAPPPGEICTTVGWGATVEHGIDPDHMREVEVPVLATCKHAEDRINNAAICAGLLSGGKDACQGDSGGPFMCRNPKNPTQWYLAGIVSHGEGCARPNEPGVYTRVSKHLGWIADNARDDMLVPRIPLQKCPGYVCEGTKRCLPIKHYCDKIVDCLFGDDEVNCRSKSHHKFHRSNDFLVSTRKNEFSNVTQIGGNKTQMKLEGRPRSSGVSEDTRIPENNSSISKQSQSVDTLESEMITPADPGRGSSTVLDKSTPTPIPVEEAFFKCEIMLQLIPMKKKCDKVYDCEDGTDETNCLCVDYLKVINDSCICDGITDCDDLSDEADCNKCMGSNEYYCRRSGQCIELSKQCDGVSDCNDGEDEWDCVTLTRGRFVILDANVRPELSTSGILTINHLGTWKALCTNRSTVLPSLASTTCTSVGFEDYVSFHVLHVPDIPLEVSVLNVVRTSSDTLQSEDTTIPGNCSALYVKCSDVFLAESDSSVKYELPWNAIIYIDGKYRCMGTIVGPSSIITHLDCLQGITDLQGNYVVALVGKGEENIGVRGPHEKIIRVTGAKEVANNIGAILSLAQNITFSRYVRPTSVTYRNTARRRENCLATGLHNDRVEYVPLAQDENCEREGRCLNADIPACQESTQWIGTIVCESGSGWYPVAVFSRENGFCHNSTKSSFSDLGPFRSEILNVIAGRKTSPAPAAVPPCLLHDGFRCELGECINNKKTCDGLPDCRGGEDEHDEVCKDRHGCHPSEMRCTGTHKCIPKHAYCDGINDCGDNEDEPDVCSCGAYLQLTDFTKICDGVLNCADKTDEDQQVCPCRDTSFRCNR</sequence>
<evidence type="ECO:0000256" key="7">
    <source>
        <dbReference type="SAM" id="MobiDB-lite"/>
    </source>
</evidence>
<dbReference type="SMART" id="SM00020">
    <property type="entry name" value="Tryp_SPc"/>
    <property type="match status" value="1"/>
</dbReference>
<feature type="region of interest" description="Disordered" evidence="7">
    <location>
        <begin position="876"/>
        <end position="900"/>
    </location>
</feature>
<dbReference type="Pfam" id="PF09342">
    <property type="entry name" value="DUF1986"/>
    <property type="match status" value="1"/>
</dbReference>
<feature type="disulfide bond" evidence="5">
    <location>
        <begin position="2360"/>
        <end position="2378"/>
    </location>
</feature>
<feature type="disulfide bond" evidence="5">
    <location>
        <begin position="1965"/>
        <end position="1980"/>
    </location>
</feature>
<feature type="compositionally biased region" description="Polar residues" evidence="7">
    <location>
        <begin position="847"/>
        <end position="864"/>
    </location>
</feature>
<dbReference type="InterPro" id="IPR001254">
    <property type="entry name" value="Trypsin_dom"/>
</dbReference>
<proteinExistence type="predicted"/>
<organism evidence="10 11">
    <name type="scientific">Acanthoscelides obtectus</name>
    <name type="common">Bean weevil</name>
    <name type="synonym">Bruchus obtectus</name>
    <dbReference type="NCBI Taxonomy" id="200917"/>
    <lineage>
        <taxon>Eukaryota</taxon>
        <taxon>Metazoa</taxon>
        <taxon>Ecdysozoa</taxon>
        <taxon>Arthropoda</taxon>
        <taxon>Hexapoda</taxon>
        <taxon>Insecta</taxon>
        <taxon>Pterygota</taxon>
        <taxon>Neoptera</taxon>
        <taxon>Endopterygota</taxon>
        <taxon>Coleoptera</taxon>
        <taxon>Polyphaga</taxon>
        <taxon>Cucujiformia</taxon>
        <taxon>Chrysomeloidea</taxon>
        <taxon>Chrysomelidae</taxon>
        <taxon>Bruchinae</taxon>
        <taxon>Bruchini</taxon>
        <taxon>Acanthoscelides</taxon>
    </lineage>
</organism>
<dbReference type="GO" id="GO:0006508">
    <property type="term" value="P:proteolysis"/>
    <property type="evidence" value="ECO:0007669"/>
    <property type="project" value="UniProtKB-KW"/>
</dbReference>
<dbReference type="InterPro" id="IPR018114">
    <property type="entry name" value="TRYPSIN_HIS"/>
</dbReference>
<dbReference type="PANTHER" id="PTHR24252">
    <property type="entry name" value="ACROSIN-RELATED"/>
    <property type="match status" value="1"/>
</dbReference>
<evidence type="ECO:0000256" key="8">
    <source>
        <dbReference type="SAM" id="Phobius"/>
    </source>
</evidence>
<evidence type="ECO:0000313" key="11">
    <source>
        <dbReference type="Proteomes" id="UP001152888"/>
    </source>
</evidence>